<protein>
    <submittedName>
        <fullName evidence="2">Uncharacterized protein</fullName>
    </submittedName>
</protein>
<name>A0A6J5Y7K1_PRUAR</name>
<evidence type="ECO:0000313" key="2">
    <source>
        <dbReference type="EMBL" id="CAB4319468.1"/>
    </source>
</evidence>
<reference evidence="4" key="1">
    <citation type="journal article" date="2020" name="Genome Biol.">
        <title>Gamete binning: chromosome-level and haplotype-resolved genome assembly enabled by high-throughput single-cell sequencing of gamete genomes.</title>
        <authorList>
            <person name="Campoy J.A."/>
            <person name="Sun H."/>
            <person name="Goel M."/>
            <person name="Jiao W.-B."/>
            <person name="Folz-Donahue K."/>
            <person name="Wang N."/>
            <person name="Rubio M."/>
            <person name="Liu C."/>
            <person name="Kukat C."/>
            <person name="Ruiz D."/>
            <person name="Huettel B."/>
            <person name="Schneeberger K."/>
        </authorList>
    </citation>
    <scope>NUCLEOTIDE SEQUENCE [LARGE SCALE GENOMIC DNA]</scope>
    <source>
        <strain evidence="4">cv. Rojo Pasion</strain>
    </source>
</reference>
<organism evidence="2 4">
    <name type="scientific">Prunus armeniaca</name>
    <name type="common">Apricot</name>
    <name type="synonym">Armeniaca vulgaris</name>
    <dbReference type="NCBI Taxonomy" id="36596"/>
    <lineage>
        <taxon>Eukaryota</taxon>
        <taxon>Viridiplantae</taxon>
        <taxon>Streptophyta</taxon>
        <taxon>Embryophyta</taxon>
        <taxon>Tracheophyta</taxon>
        <taxon>Spermatophyta</taxon>
        <taxon>Magnoliopsida</taxon>
        <taxon>eudicotyledons</taxon>
        <taxon>Gunneridae</taxon>
        <taxon>Pentapetalae</taxon>
        <taxon>rosids</taxon>
        <taxon>fabids</taxon>
        <taxon>Rosales</taxon>
        <taxon>Rosaceae</taxon>
        <taxon>Amygdaloideae</taxon>
        <taxon>Amygdaleae</taxon>
        <taxon>Prunus</taxon>
    </lineage>
</organism>
<dbReference type="Proteomes" id="UP000507245">
    <property type="component" value="Unassembled WGS sequence"/>
</dbReference>
<accession>A0A6J5Y7K1</accession>
<proteinExistence type="predicted"/>
<dbReference type="AlphaFoldDB" id="A0A6J5Y7K1"/>
<sequence>MVYKEPSMYDKLLMTLGSSSKSVATASKQRIETLILEGLAVIMGWIQIVL</sequence>
<gene>
    <name evidence="1" type="ORF">CURHAP_LOCUS47486</name>
    <name evidence="2" type="ORF">ORAREDHAP_LOCUS46796</name>
</gene>
<dbReference type="Proteomes" id="UP000507222">
    <property type="component" value="Unassembled WGS sequence"/>
</dbReference>
<evidence type="ECO:0000313" key="3">
    <source>
        <dbReference type="Proteomes" id="UP000507222"/>
    </source>
</evidence>
<dbReference type="EMBL" id="CAEKDK010000008">
    <property type="protein sequence ID" value="CAB4289104.1"/>
    <property type="molecule type" value="Genomic_DNA"/>
</dbReference>
<keyword evidence="4" id="KW-1185">Reference proteome</keyword>
<reference evidence="2 3" key="2">
    <citation type="submission" date="2020-05" db="EMBL/GenBank/DDBJ databases">
        <authorList>
            <person name="Campoy J."/>
            <person name="Schneeberger K."/>
            <person name="Spophaly S."/>
        </authorList>
    </citation>
    <scope>NUCLEOTIDE SEQUENCE [LARGE SCALE GENOMIC DNA]</scope>
    <source>
        <strain evidence="2">PruArmRojPasFocal</strain>
    </source>
</reference>
<dbReference type="EMBL" id="CAEKKB010000008">
    <property type="protein sequence ID" value="CAB4319468.1"/>
    <property type="molecule type" value="Genomic_DNA"/>
</dbReference>
<evidence type="ECO:0000313" key="1">
    <source>
        <dbReference type="EMBL" id="CAB4289104.1"/>
    </source>
</evidence>
<evidence type="ECO:0000313" key="4">
    <source>
        <dbReference type="Proteomes" id="UP000507245"/>
    </source>
</evidence>